<dbReference type="RefSeq" id="WP_137449139.1">
    <property type="nucleotide sequence ID" value="NZ_SZZH01000001.1"/>
</dbReference>
<reference evidence="2 3" key="1">
    <citation type="submission" date="2019-05" db="EMBL/GenBank/DDBJ databases">
        <title>Nakamurella sp. N5BH11, whole genome shotgun sequence.</title>
        <authorList>
            <person name="Tuo L."/>
        </authorList>
    </citation>
    <scope>NUCLEOTIDE SEQUENCE [LARGE SCALE GENOMIC DNA]</scope>
    <source>
        <strain evidence="2 3">N5BH11</strain>
    </source>
</reference>
<keyword evidence="3" id="KW-1185">Reference proteome</keyword>
<sequence>MASRILNTTVDCAHPWDLAHFWSAALGRPVDPDNEPTDDEVGIPLAGGGELLFLAVPEAKTVKNRMHLCLEPEDGRDVEVERLVGLGATVRHDRRTSGGAGWWVLADPEGNEFCVLRSAAERG</sequence>
<dbReference type="PANTHER" id="PTHR35908">
    <property type="entry name" value="HYPOTHETICAL FUSION PROTEIN"/>
    <property type="match status" value="1"/>
</dbReference>
<name>A0A4U6QMH9_9ACTN</name>
<dbReference type="Gene3D" id="3.10.180.10">
    <property type="entry name" value="2,3-Dihydroxybiphenyl 1,2-Dioxygenase, domain 1"/>
    <property type="match status" value="1"/>
</dbReference>
<dbReference type="InterPro" id="IPR041581">
    <property type="entry name" value="Glyoxalase_6"/>
</dbReference>
<evidence type="ECO:0000313" key="3">
    <source>
        <dbReference type="Proteomes" id="UP000306985"/>
    </source>
</evidence>
<dbReference type="EMBL" id="SZZH01000001">
    <property type="protein sequence ID" value="TKV61834.1"/>
    <property type="molecule type" value="Genomic_DNA"/>
</dbReference>
<organism evidence="2 3">
    <name type="scientific">Nakamurella flava</name>
    <dbReference type="NCBI Taxonomy" id="2576308"/>
    <lineage>
        <taxon>Bacteria</taxon>
        <taxon>Bacillati</taxon>
        <taxon>Actinomycetota</taxon>
        <taxon>Actinomycetes</taxon>
        <taxon>Nakamurellales</taxon>
        <taxon>Nakamurellaceae</taxon>
        <taxon>Nakamurella</taxon>
    </lineage>
</organism>
<dbReference type="OrthoDB" id="5524593at2"/>
<dbReference type="Proteomes" id="UP000306985">
    <property type="component" value="Unassembled WGS sequence"/>
</dbReference>
<accession>A0A4U6QMH9</accession>
<dbReference type="SUPFAM" id="SSF54593">
    <property type="entry name" value="Glyoxalase/Bleomycin resistance protein/Dihydroxybiphenyl dioxygenase"/>
    <property type="match status" value="1"/>
</dbReference>
<dbReference type="AlphaFoldDB" id="A0A4U6QMH9"/>
<feature type="domain" description="Glyoxalase-like" evidence="1">
    <location>
        <begin position="8"/>
        <end position="116"/>
    </location>
</feature>
<proteinExistence type="predicted"/>
<dbReference type="CDD" id="cd06587">
    <property type="entry name" value="VOC"/>
    <property type="match status" value="1"/>
</dbReference>
<dbReference type="Pfam" id="PF18029">
    <property type="entry name" value="Glyoxalase_6"/>
    <property type="match status" value="1"/>
</dbReference>
<dbReference type="PANTHER" id="PTHR35908:SF1">
    <property type="entry name" value="CONSERVED PROTEIN"/>
    <property type="match status" value="1"/>
</dbReference>
<protein>
    <submittedName>
        <fullName evidence="2">VOC family protein</fullName>
    </submittedName>
</protein>
<comment type="caution">
    <text evidence="2">The sequence shown here is derived from an EMBL/GenBank/DDBJ whole genome shotgun (WGS) entry which is preliminary data.</text>
</comment>
<evidence type="ECO:0000313" key="2">
    <source>
        <dbReference type="EMBL" id="TKV61834.1"/>
    </source>
</evidence>
<evidence type="ECO:0000259" key="1">
    <source>
        <dbReference type="Pfam" id="PF18029"/>
    </source>
</evidence>
<gene>
    <name evidence="2" type="ORF">FDO65_09920</name>
</gene>
<dbReference type="InterPro" id="IPR029068">
    <property type="entry name" value="Glyas_Bleomycin-R_OHBP_Dase"/>
</dbReference>